<dbReference type="Pfam" id="PF04965">
    <property type="entry name" value="GPW_gp25"/>
    <property type="match status" value="1"/>
</dbReference>
<dbReference type="SUPFAM" id="SSF160719">
    <property type="entry name" value="gpW/gp25-like"/>
    <property type="match status" value="1"/>
</dbReference>
<dbReference type="NCBIfam" id="TIGR03357">
    <property type="entry name" value="VI_zyme"/>
    <property type="match status" value="1"/>
</dbReference>
<name>A0A643FH89_IDEDE</name>
<dbReference type="Proteomes" id="UP000430120">
    <property type="component" value="Unassembled WGS sequence"/>
</dbReference>
<gene>
    <name evidence="3" type="primary">tssE</name>
    <name evidence="3" type="ORF">F7Q92_00395</name>
</gene>
<dbReference type="EMBL" id="VZPB01000001">
    <property type="protein sequence ID" value="KAB0585392.1"/>
    <property type="molecule type" value="Genomic_DNA"/>
</dbReference>
<keyword evidence="4" id="KW-1185">Reference proteome</keyword>
<organism evidence="3 4">
    <name type="scientific">Ideonella dechloratans</name>
    <dbReference type="NCBI Taxonomy" id="36863"/>
    <lineage>
        <taxon>Bacteria</taxon>
        <taxon>Pseudomonadati</taxon>
        <taxon>Pseudomonadota</taxon>
        <taxon>Betaproteobacteria</taxon>
        <taxon>Burkholderiales</taxon>
        <taxon>Sphaerotilaceae</taxon>
        <taxon>Ideonella</taxon>
    </lineage>
</organism>
<dbReference type="OrthoDB" id="119583at2"/>
<feature type="domain" description="IraD/Gp25-like" evidence="2">
    <location>
        <begin position="47"/>
        <end position="147"/>
    </location>
</feature>
<proteinExistence type="predicted"/>
<evidence type="ECO:0000313" key="3">
    <source>
        <dbReference type="EMBL" id="KAB0585392.1"/>
    </source>
</evidence>
<dbReference type="InterPro" id="IPR053176">
    <property type="entry name" value="T6SS_TssE1-like"/>
</dbReference>
<dbReference type="RefSeq" id="WP_151121966.1">
    <property type="nucleotide sequence ID" value="NZ_CP088081.1"/>
</dbReference>
<comment type="caution">
    <text evidence="3">The sequence shown here is derived from an EMBL/GenBank/DDBJ whole genome shotgun (WGS) entry which is preliminary data.</text>
</comment>
<accession>A0A643FH89</accession>
<evidence type="ECO:0000259" key="2">
    <source>
        <dbReference type="Pfam" id="PF04965"/>
    </source>
</evidence>
<dbReference type="PANTHER" id="PTHR38595">
    <property type="entry name" value="CYTOPLASMIC PROTEIN-RELATED"/>
    <property type="match status" value="1"/>
</dbReference>
<dbReference type="InterPro" id="IPR007048">
    <property type="entry name" value="IraD/Gp25-like"/>
</dbReference>
<reference evidence="3 4" key="1">
    <citation type="submission" date="2019-09" db="EMBL/GenBank/DDBJ databases">
        <title>Draft genome sequences of 48 bacterial type strains from the CCUG.</title>
        <authorList>
            <person name="Tunovic T."/>
            <person name="Pineiro-Iglesias B."/>
            <person name="Unosson C."/>
            <person name="Inganas E."/>
            <person name="Ohlen M."/>
            <person name="Cardew S."/>
            <person name="Jensie-Markopoulos S."/>
            <person name="Salva-Serra F."/>
            <person name="Jaen-Luchoro D."/>
            <person name="Karlsson R."/>
            <person name="Svensson-Stadler L."/>
            <person name="Chun J."/>
            <person name="Moore E."/>
        </authorList>
    </citation>
    <scope>NUCLEOTIDE SEQUENCE [LARGE SCALE GENOMIC DNA]</scope>
    <source>
        <strain evidence="3 4">CCUG 30977</strain>
    </source>
</reference>
<dbReference type="Gene3D" id="3.10.450.40">
    <property type="match status" value="1"/>
</dbReference>
<evidence type="ECO:0000313" key="4">
    <source>
        <dbReference type="Proteomes" id="UP000430120"/>
    </source>
</evidence>
<sequence>MDLFSPSLMDKLLGADLDTPTRAPSLRQPMPEGEPTLATSPRWTVQQITDSVARDLETLLNARPGIEAAAMPEHPLAARSLLTYGLTDLSALNVASDRDRLRITEAIRRALQVHEPRLTQVEVQVRPSAQVGAGLCFSIRARLRLDPCTESVAFDAMLQPGSNHYAVSRRDARAH</sequence>
<feature type="region of interest" description="Disordered" evidence="1">
    <location>
        <begin position="14"/>
        <end position="39"/>
    </location>
</feature>
<dbReference type="PANTHER" id="PTHR38595:SF1">
    <property type="entry name" value="TYPE VI SECRETION SYSTEM COMPONENT TSSE1"/>
    <property type="match status" value="1"/>
</dbReference>
<evidence type="ECO:0000256" key="1">
    <source>
        <dbReference type="SAM" id="MobiDB-lite"/>
    </source>
</evidence>
<dbReference type="AlphaFoldDB" id="A0A643FH89"/>
<dbReference type="InterPro" id="IPR017737">
    <property type="entry name" value="TssE1-like"/>
</dbReference>
<protein>
    <submittedName>
        <fullName evidence="3">Type VI secretion system baseplate subunit TssE</fullName>
    </submittedName>
</protein>